<accession>A0ABV0KP08</accession>
<sequence>MELVKPKLLPTLLCLTVVGLFAATLPYPTLVNDLTVLGVDGSPQQ</sequence>
<dbReference type="RefSeq" id="WP_190446880.1">
    <property type="nucleotide sequence ID" value="NZ_JAMPLM010000021.1"/>
</dbReference>
<comment type="caution">
    <text evidence="1">The sequence shown here is derived from an EMBL/GenBank/DDBJ whole genome shotgun (WGS) entry which is preliminary data.</text>
</comment>
<organism evidence="1 2">
    <name type="scientific">Stenomitos frigidus AS-A4</name>
    <dbReference type="NCBI Taxonomy" id="2933935"/>
    <lineage>
        <taxon>Bacteria</taxon>
        <taxon>Bacillati</taxon>
        <taxon>Cyanobacteriota</taxon>
        <taxon>Cyanophyceae</taxon>
        <taxon>Leptolyngbyales</taxon>
        <taxon>Leptolyngbyaceae</taxon>
        <taxon>Stenomitos</taxon>
    </lineage>
</organism>
<reference evidence="1 2" key="1">
    <citation type="submission" date="2022-04" db="EMBL/GenBank/DDBJ databases">
        <title>Positive selection, recombination, and allopatry shape intraspecific diversity of widespread and dominant cyanobacteria.</title>
        <authorList>
            <person name="Wei J."/>
            <person name="Shu W."/>
            <person name="Hu C."/>
        </authorList>
    </citation>
    <scope>NUCLEOTIDE SEQUENCE [LARGE SCALE GENOMIC DNA]</scope>
    <source>
        <strain evidence="1 2">AS-A4</strain>
    </source>
</reference>
<keyword evidence="2" id="KW-1185">Reference proteome</keyword>
<dbReference type="EMBL" id="JAMPLM010000021">
    <property type="protein sequence ID" value="MEP1060721.1"/>
    <property type="molecule type" value="Genomic_DNA"/>
</dbReference>
<protein>
    <submittedName>
        <fullName evidence="1">Uncharacterized protein</fullName>
    </submittedName>
</protein>
<proteinExistence type="predicted"/>
<name>A0ABV0KP08_9CYAN</name>
<evidence type="ECO:0000313" key="2">
    <source>
        <dbReference type="Proteomes" id="UP001476950"/>
    </source>
</evidence>
<gene>
    <name evidence="1" type="ORF">NDI38_20015</name>
</gene>
<dbReference type="Proteomes" id="UP001476950">
    <property type="component" value="Unassembled WGS sequence"/>
</dbReference>
<evidence type="ECO:0000313" key="1">
    <source>
        <dbReference type="EMBL" id="MEP1060721.1"/>
    </source>
</evidence>